<evidence type="ECO:0000256" key="10">
    <source>
        <dbReference type="ARBA" id="ARBA00023136"/>
    </source>
</evidence>
<dbReference type="RefSeq" id="WP_013991639.1">
    <property type="nucleotide sequence ID" value="NC_015844.1"/>
</dbReference>
<evidence type="ECO:0000256" key="8">
    <source>
        <dbReference type="ARBA" id="ARBA00023053"/>
    </source>
</evidence>
<feature type="transmembrane region" description="Helical" evidence="14">
    <location>
        <begin position="619"/>
        <end position="638"/>
    </location>
</feature>
<feature type="transmembrane region" description="Helical" evidence="14">
    <location>
        <begin position="424"/>
        <end position="444"/>
    </location>
</feature>
<comment type="catalytic activity">
    <reaction evidence="12">
        <text>L-proline(in) + Na(+)(in) = L-proline(out) + Na(+)(out)</text>
        <dbReference type="Rhea" id="RHEA:28967"/>
        <dbReference type="ChEBI" id="CHEBI:29101"/>
        <dbReference type="ChEBI" id="CHEBI:60039"/>
    </reaction>
</comment>
<keyword evidence="11" id="KW-0739">Sodium transport</keyword>
<dbReference type="EMBL" id="FP476056">
    <property type="protein sequence ID" value="CAZ94326.1"/>
    <property type="molecule type" value="Genomic_DNA"/>
</dbReference>
<feature type="transmembrane region" description="Helical" evidence="14">
    <location>
        <begin position="456"/>
        <end position="474"/>
    </location>
</feature>
<feature type="transmembrane region" description="Helical" evidence="14">
    <location>
        <begin position="486"/>
        <end position="503"/>
    </location>
</feature>
<keyword evidence="16" id="KW-1185">Reference proteome</keyword>
<dbReference type="Pfam" id="PF00474">
    <property type="entry name" value="SSF"/>
    <property type="match status" value="2"/>
</dbReference>
<evidence type="ECO:0000313" key="15">
    <source>
        <dbReference type="EMBL" id="CAZ94326.1"/>
    </source>
</evidence>
<evidence type="ECO:0000256" key="5">
    <source>
        <dbReference type="ARBA" id="ARBA00022692"/>
    </source>
</evidence>
<keyword evidence="10 14" id="KW-0472">Membrane</keyword>
<feature type="transmembrane region" description="Helical" evidence="14">
    <location>
        <begin position="335"/>
        <end position="356"/>
    </location>
</feature>
<dbReference type="GO" id="GO:0006814">
    <property type="term" value="P:sodium ion transport"/>
    <property type="evidence" value="ECO:0007669"/>
    <property type="project" value="UniProtKB-KW"/>
</dbReference>
<dbReference type="GO" id="GO:0005886">
    <property type="term" value="C:plasma membrane"/>
    <property type="evidence" value="ECO:0007669"/>
    <property type="project" value="UniProtKB-SubCell"/>
</dbReference>
<evidence type="ECO:0000256" key="2">
    <source>
        <dbReference type="ARBA" id="ARBA00006434"/>
    </source>
</evidence>
<dbReference type="PANTHER" id="PTHR48086:SF3">
    <property type="entry name" value="SODIUM_PROLINE SYMPORTER"/>
    <property type="match status" value="1"/>
</dbReference>
<dbReference type="GO" id="GO:0015293">
    <property type="term" value="F:symporter activity"/>
    <property type="evidence" value="ECO:0007669"/>
    <property type="project" value="UniProtKB-KW"/>
</dbReference>
<dbReference type="InterPro" id="IPR001734">
    <property type="entry name" value="Na/solute_symporter"/>
</dbReference>
<feature type="transmembrane region" description="Helical" evidence="14">
    <location>
        <begin position="118"/>
        <end position="142"/>
    </location>
</feature>
<comment type="similarity">
    <text evidence="2 13">Belongs to the sodium:solute symporter (SSF) (TC 2.A.21) family.</text>
</comment>
<dbReference type="PANTHER" id="PTHR48086">
    <property type="entry name" value="SODIUM/PROLINE SYMPORTER-RELATED"/>
    <property type="match status" value="1"/>
</dbReference>
<keyword evidence="4" id="KW-1003">Cell membrane</keyword>
<feature type="transmembrane region" description="Helical" evidence="14">
    <location>
        <begin position="77"/>
        <end position="97"/>
    </location>
</feature>
<reference evidence="15 16" key="2">
    <citation type="journal article" date="2012" name="Environ. Microbiol.">
        <title>Characterization of the first alginolytic operons in a marine bacterium: from their emergence in marine Flavobacteriia to their independent transfers to marine Proteobacteria and human gut Bacteroides.</title>
        <authorList>
            <person name="Thomas F."/>
            <person name="Barbeyron T."/>
            <person name="Tonon T."/>
            <person name="Genicot S."/>
            <person name="Czjzek M."/>
            <person name="Michel G."/>
        </authorList>
    </citation>
    <scope>NUCLEOTIDE SEQUENCE [LARGE SCALE GENOMIC DNA]</scope>
    <source>
        <strain evidence="16">DSM 12802 / CCUG 47099 / CIP 106680 / NCIMB 13871 / Dsij</strain>
    </source>
</reference>
<evidence type="ECO:0000256" key="11">
    <source>
        <dbReference type="ARBA" id="ARBA00023201"/>
    </source>
</evidence>
<evidence type="ECO:0000256" key="9">
    <source>
        <dbReference type="ARBA" id="ARBA00023065"/>
    </source>
</evidence>
<keyword evidence="6" id="KW-0769">Symport</keyword>
<gene>
    <name evidence="15" type="ordered locus">zobellia_253</name>
</gene>
<protein>
    <submittedName>
        <fullName evidence="15">Sodium/solute symporter</fullName>
    </submittedName>
</protein>
<dbReference type="InterPro" id="IPR050277">
    <property type="entry name" value="Sodium:Solute_Symporter"/>
</dbReference>
<dbReference type="KEGG" id="zga:ZOBELLIA_253"/>
<sequence length="726" mass="81970">MFGLSTIDLVVIVVYFVVIIGIGIRSMLRIKNQEDFFLGGRKFGKIVQIFATFGQATSSDTGPSVGTATFNNGAAGVWANLLMLFSTPLFWFIGPWYRRMRCTTLADFYTERFTSKGLGRMYAIISSIGLGILLSLGFITIIKTVSVMTPKTYEEFTFGEKEEYGQAERMRVLEAKDFTTLDAPELKELTYLRQLQPEKSFSHINKYWLVFIIVVIVAGYSMMGGLEAAFLSDLIQGVFIIFLSIMLVPFAIMAINDKYGDTGVMGALTRMHDNLPESFFEIFGSPYSLDFTWYYIAALSIMAIINTCAQANTFVTPSAAKDEYSARVGLTFGSYLKRITTVLWGFTALLIVFLYADEITDPDKIWGYASFKLLGSVNMGLVGLMIASLMAALMSTAATLMITTSGLLTNNVYRPYFPNKSERHYVAIGRILGSLVIVAAAGITLLNDNLFQIMKLWWEFGVIFSAGFWMGILWRKTSRLSVKVSIISTFLVFFGIPILINLINPDIKEDLYFLKTTSEKFEIRTYFAKESDVESRKQEIAAWKTDHIGDRPEELIVGQEFVKKFKLPSKSIFWSTGIKIDKEGKPVGTGMINPELLLLDKMGFALENNSYSLNETLRILIRMSFPFLLIILISSIFPRKEDEEYNIKRFYAKMKTQVGETKEEDEMKLEWSYAHMTDCNETKLFGPDSNWEFTRWDRTDGVGFIAACGFVLVVLALLYFLVNLGG</sequence>
<keyword evidence="3" id="KW-0813">Transport</keyword>
<evidence type="ECO:0000256" key="4">
    <source>
        <dbReference type="ARBA" id="ARBA00022475"/>
    </source>
</evidence>
<name>G0L937_ZOBGA</name>
<feature type="transmembrane region" description="Helical" evidence="14">
    <location>
        <begin position="238"/>
        <end position="255"/>
    </location>
</feature>
<evidence type="ECO:0000256" key="13">
    <source>
        <dbReference type="RuleBase" id="RU362091"/>
    </source>
</evidence>
<accession>G0L937</accession>
<dbReference type="OrthoDB" id="1387879at2"/>
<dbReference type="CDD" id="cd10322">
    <property type="entry name" value="SLC5sbd"/>
    <property type="match status" value="1"/>
</dbReference>
<dbReference type="AlphaFoldDB" id="G0L937"/>
<evidence type="ECO:0000256" key="7">
    <source>
        <dbReference type="ARBA" id="ARBA00022989"/>
    </source>
</evidence>
<evidence type="ECO:0000256" key="12">
    <source>
        <dbReference type="ARBA" id="ARBA00033708"/>
    </source>
</evidence>
<feature type="transmembrane region" description="Helical" evidence="14">
    <location>
        <begin position="207"/>
        <end position="226"/>
    </location>
</feature>
<keyword evidence="8" id="KW-0915">Sodium</keyword>
<reference evidence="16" key="1">
    <citation type="submission" date="2009-07" db="EMBL/GenBank/DDBJ databases">
        <title>Complete genome sequence of Zobellia galactanivorans Dsij.</title>
        <authorList>
            <consortium name="Genoscope - CEA"/>
        </authorList>
    </citation>
    <scope>NUCLEOTIDE SEQUENCE [LARGE SCALE GENOMIC DNA]</scope>
    <source>
        <strain evidence="16">DSM 12802 / CCUG 47099 / CIP 106680 / NCIMB 13871 / Dsij</strain>
    </source>
</reference>
<feature type="transmembrane region" description="Helical" evidence="14">
    <location>
        <begin position="293"/>
        <end position="315"/>
    </location>
</feature>
<comment type="subcellular location">
    <subcellularLocation>
        <location evidence="1">Cell membrane</location>
        <topology evidence="1">Multi-pass membrane protein</topology>
    </subcellularLocation>
</comment>
<feature type="transmembrane region" description="Helical" evidence="14">
    <location>
        <begin position="7"/>
        <end position="28"/>
    </location>
</feature>
<keyword evidence="5 14" id="KW-0812">Transmembrane</keyword>
<feature type="transmembrane region" description="Helical" evidence="14">
    <location>
        <begin position="376"/>
        <end position="403"/>
    </location>
</feature>
<evidence type="ECO:0000256" key="1">
    <source>
        <dbReference type="ARBA" id="ARBA00004651"/>
    </source>
</evidence>
<proteinExistence type="inferred from homology"/>
<evidence type="ECO:0000313" key="16">
    <source>
        <dbReference type="Proteomes" id="UP000008898"/>
    </source>
</evidence>
<dbReference type="InterPro" id="IPR038377">
    <property type="entry name" value="Na/Glc_symporter_sf"/>
</dbReference>
<feature type="transmembrane region" description="Helical" evidence="14">
    <location>
        <begin position="702"/>
        <end position="722"/>
    </location>
</feature>
<dbReference type="Proteomes" id="UP000008898">
    <property type="component" value="Chromosome"/>
</dbReference>
<evidence type="ECO:0000256" key="6">
    <source>
        <dbReference type="ARBA" id="ARBA00022847"/>
    </source>
</evidence>
<evidence type="ECO:0000256" key="3">
    <source>
        <dbReference type="ARBA" id="ARBA00022448"/>
    </source>
</evidence>
<dbReference type="STRING" id="63186.ZOBELLIA_253"/>
<dbReference type="HOGENOM" id="CLU_404826_0_0_10"/>
<organism evidence="15 16">
    <name type="scientific">Zobellia galactanivorans (strain DSM 12802 / CCUG 47099 / CIP 106680 / NCIMB 13871 / Dsij)</name>
    <dbReference type="NCBI Taxonomy" id="63186"/>
    <lineage>
        <taxon>Bacteria</taxon>
        <taxon>Pseudomonadati</taxon>
        <taxon>Bacteroidota</taxon>
        <taxon>Flavobacteriia</taxon>
        <taxon>Flavobacteriales</taxon>
        <taxon>Flavobacteriaceae</taxon>
        <taxon>Zobellia</taxon>
    </lineage>
</organism>
<evidence type="ECO:0000256" key="14">
    <source>
        <dbReference type="SAM" id="Phobius"/>
    </source>
</evidence>
<keyword evidence="7 14" id="KW-1133">Transmembrane helix</keyword>
<dbReference type="Gene3D" id="1.20.1730.10">
    <property type="entry name" value="Sodium/glucose cotransporter"/>
    <property type="match status" value="1"/>
</dbReference>
<keyword evidence="9" id="KW-0406">Ion transport</keyword>
<dbReference type="PROSITE" id="PS50283">
    <property type="entry name" value="NA_SOLUT_SYMP_3"/>
    <property type="match status" value="1"/>
</dbReference>